<feature type="transmembrane region" description="Helical" evidence="6">
    <location>
        <begin position="85"/>
        <end position="104"/>
    </location>
</feature>
<evidence type="ECO:0000256" key="6">
    <source>
        <dbReference type="SAM" id="Phobius"/>
    </source>
</evidence>
<evidence type="ECO:0000256" key="2">
    <source>
        <dbReference type="ARBA" id="ARBA00022475"/>
    </source>
</evidence>
<evidence type="ECO:0000256" key="4">
    <source>
        <dbReference type="ARBA" id="ARBA00022989"/>
    </source>
</evidence>
<keyword evidence="3 6" id="KW-0812">Transmembrane</keyword>
<protein>
    <recommendedName>
        <fullName evidence="7">Major facilitator superfamily (MFS) profile domain-containing protein</fullName>
    </recommendedName>
</protein>
<dbReference type="PROSITE" id="PS50850">
    <property type="entry name" value="MFS"/>
    <property type="match status" value="1"/>
</dbReference>
<organism evidence="8 9">
    <name type="scientific">Sorlinia euscelidii</name>
    <dbReference type="NCBI Taxonomy" id="3081148"/>
    <lineage>
        <taxon>Bacteria</taxon>
        <taxon>Pseudomonadati</taxon>
        <taxon>Pseudomonadota</taxon>
        <taxon>Alphaproteobacteria</taxon>
        <taxon>Acetobacterales</taxon>
        <taxon>Acetobacteraceae</taxon>
        <taxon>Sorlinia</taxon>
    </lineage>
</organism>
<feature type="domain" description="Major facilitator superfamily (MFS) profile" evidence="7">
    <location>
        <begin position="19"/>
        <end position="393"/>
    </location>
</feature>
<feature type="transmembrane region" description="Helical" evidence="6">
    <location>
        <begin position="327"/>
        <end position="349"/>
    </location>
</feature>
<feature type="transmembrane region" description="Helical" evidence="6">
    <location>
        <begin position="147"/>
        <end position="165"/>
    </location>
</feature>
<name>A0ABU7TYH2_9PROT</name>
<dbReference type="CDD" id="cd17324">
    <property type="entry name" value="MFS_NepI_like"/>
    <property type="match status" value="1"/>
</dbReference>
<dbReference type="RefSeq" id="WP_394818566.1">
    <property type="nucleotide sequence ID" value="NZ_JAWJZY010000001.1"/>
</dbReference>
<evidence type="ECO:0000256" key="5">
    <source>
        <dbReference type="ARBA" id="ARBA00023136"/>
    </source>
</evidence>
<dbReference type="PANTHER" id="PTHR43124:SF3">
    <property type="entry name" value="CHLORAMPHENICOL EFFLUX PUMP RV0191"/>
    <property type="match status" value="1"/>
</dbReference>
<dbReference type="InterPro" id="IPR020846">
    <property type="entry name" value="MFS_dom"/>
</dbReference>
<feature type="transmembrane region" description="Helical" evidence="6">
    <location>
        <begin position="369"/>
        <end position="390"/>
    </location>
</feature>
<feature type="transmembrane region" description="Helical" evidence="6">
    <location>
        <begin position="249"/>
        <end position="272"/>
    </location>
</feature>
<dbReference type="PANTHER" id="PTHR43124">
    <property type="entry name" value="PURINE EFFLUX PUMP PBUE"/>
    <property type="match status" value="1"/>
</dbReference>
<accession>A0ABU7TYH2</accession>
<dbReference type="Gene3D" id="1.20.1250.20">
    <property type="entry name" value="MFS general substrate transporter like domains"/>
    <property type="match status" value="2"/>
</dbReference>
<dbReference type="InterPro" id="IPR011701">
    <property type="entry name" value="MFS"/>
</dbReference>
<keyword evidence="2" id="KW-1003">Cell membrane</keyword>
<keyword evidence="4 6" id="KW-1133">Transmembrane helix</keyword>
<feature type="transmembrane region" description="Helical" evidence="6">
    <location>
        <begin position="216"/>
        <end position="237"/>
    </location>
</feature>
<keyword evidence="5 6" id="KW-0472">Membrane</keyword>
<keyword evidence="9" id="KW-1185">Reference proteome</keyword>
<sequence>MGASHHDVIPRTSRENLIIFIALGLGSFAIGTAEFAAMSIVPMVAHSFGLTDPQASYAIVLYACGVCFGAPIIALFSARMSRKRMLIAMMLFYCIANGLSALAPNFETFLIFRFLSGVPHGAYFGIAGIVASYLVPPNKRSQAVGRVILGLTLATICGVPLANFLGQLVGWRWAFALIAALAALTMALIARFSPDVRPRENASIVSEMSALKLKQVWLTLAIGAVGFGGVFCVYTYLASILTHVTHVPATLLPVLLAIFGVGMTVGTVVCAFLADRRMVPTLGGVLLMGAASMAGFPEAAHRFIPLCINVFMIGASGGLATVVNSRLLAVAVGAEGLAAALNQSAFNIANAVGPWLGGIAITSGLGWSAVGWVGMLLSLGGFGIYLASVAEEYRTSGKSITEME</sequence>
<proteinExistence type="predicted"/>
<feature type="transmembrane region" description="Helical" evidence="6">
    <location>
        <begin position="279"/>
        <end position="297"/>
    </location>
</feature>
<feature type="transmembrane region" description="Helical" evidence="6">
    <location>
        <begin position="171"/>
        <end position="190"/>
    </location>
</feature>
<dbReference type="InterPro" id="IPR036259">
    <property type="entry name" value="MFS_trans_sf"/>
</dbReference>
<comment type="subcellular location">
    <subcellularLocation>
        <location evidence="1">Cell membrane</location>
        <topology evidence="1">Multi-pass membrane protein</topology>
    </subcellularLocation>
</comment>
<feature type="transmembrane region" description="Helical" evidence="6">
    <location>
        <begin position="17"/>
        <end position="45"/>
    </location>
</feature>
<gene>
    <name evidence="8" type="ORF">DOFOFD_00640</name>
</gene>
<feature type="transmembrane region" description="Helical" evidence="6">
    <location>
        <begin position="110"/>
        <end position="135"/>
    </location>
</feature>
<evidence type="ECO:0000256" key="1">
    <source>
        <dbReference type="ARBA" id="ARBA00004651"/>
    </source>
</evidence>
<dbReference type="Proteomes" id="UP001312908">
    <property type="component" value="Unassembled WGS sequence"/>
</dbReference>
<reference evidence="8 9" key="1">
    <citation type="submission" date="2023-10" db="EMBL/GenBank/DDBJ databases">
        <title>Sorlinia euscelidii gen. nov., sp. nov., an acetic acid bacteria isolated from the gut of Euscelidius variegatus emitter.</title>
        <authorList>
            <person name="Michoud G."/>
            <person name="Marasco R."/>
            <person name="Seferji K."/>
            <person name="Gonella E."/>
            <person name="Garuglieri E."/>
            <person name="Alma A."/>
            <person name="Mapelli F."/>
            <person name="Borin S."/>
            <person name="Daffonchio D."/>
            <person name="Crotti E."/>
        </authorList>
    </citation>
    <scope>NUCLEOTIDE SEQUENCE [LARGE SCALE GENOMIC DNA]</scope>
    <source>
        <strain evidence="8 9">EV16P</strain>
    </source>
</reference>
<dbReference type="Pfam" id="PF07690">
    <property type="entry name" value="MFS_1"/>
    <property type="match status" value="1"/>
</dbReference>
<feature type="transmembrane region" description="Helical" evidence="6">
    <location>
        <begin position="57"/>
        <end position="78"/>
    </location>
</feature>
<evidence type="ECO:0000259" key="7">
    <source>
        <dbReference type="PROSITE" id="PS50850"/>
    </source>
</evidence>
<dbReference type="EMBL" id="JAWJZY010000001">
    <property type="protein sequence ID" value="MEE8657529.1"/>
    <property type="molecule type" value="Genomic_DNA"/>
</dbReference>
<evidence type="ECO:0000313" key="8">
    <source>
        <dbReference type="EMBL" id="MEE8657529.1"/>
    </source>
</evidence>
<dbReference type="InterPro" id="IPR050189">
    <property type="entry name" value="MFS_Efflux_Transporters"/>
</dbReference>
<comment type="caution">
    <text evidence="8">The sequence shown here is derived from an EMBL/GenBank/DDBJ whole genome shotgun (WGS) entry which is preliminary data.</text>
</comment>
<evidence type="ECO:0000256" key="3">
    <source>
        <dbReference type="ARBA" id="ARBA00022692"/>
    </source>
</evidence>
<evidence type="ECO:0000313" key="9">
    <source>
        <dbReference type="Proteomes" id="UP001312908"/>
    </source>
</evidence>
<dbReference type="SUPFAM" id="SSF103473">
    <property type="entry name" value="MFS general substrate transporter"/>
    <property type="match status" value="1"/>
</dbReference>
<feature type="transmembrane region" description="Helical" evidence="6">
    <location>
        <begin position="303"/>
        <end position="320"/>
    </location>
</feature>